<name>A0AAD2PTR1_9MICO</name>
<evidence type="ECO:0000313" key="2">
    <source>
        <dbReference type="EMBL" id="AZZ54558.1"/>
    </source>
</evidence>
<gene>
    <name evidence="2" type="ORF">C7V51_00630</name>
</gene>
<dbReference type="AlphaFoldDB" id="A0AAD2PTR1"/>
<dbReference type="Pfam" id="PF14028">
    <property type="entry name" value="Lant_dehydr_C"/>
    <property type="match status" value="1"/>
</dbReference>
<dbReference type="Proteomes" id="UP000283946">
    <property type="component" value="Chromosome"/>
</dbReference>
<proteinExistence type="predicted"/>
<protein>
    <recommendedName>
        <fullName evidence="1">Thiopeptide-type bacteriocin biosynthesis domain-containing protein</fullName>
    </recommendedName>
</protein>
<feature type="domain" description="Thiopeptide-type bacteriocin biosynthesis" evidence="1">
    <location>
        <begin position="20"/>
        <end position="337"/>
    </location>
</feature>
<dbReference type="KEGG" id="ria:C7V51_00630"/>
<accession>A0AAD2PTR1</accession>
<dbReference type="InterPro" id="IPR023809">
    <property type="entry name" value="Thiopep_bacteriocin_synth_dom"/>
</dbReference>
<organism evidence="2 3">
    <name type="scientific">Rathayibacter iranicus</name>
    <dbReference type="NCBI Taxonomy" id="59737"/>
    <lineage>
        <taxon>Bacteria</taxon>
        <taxon>Bacillati</taxon>
        <taxon>Actinomycetota</taxon>
        <taxon>Actinomycetes</taxon>
        <taxon>Micrococcales</taxon>
        <taxon>Microbacteriaceae</taxon>
        <taxon>Rathayibacter</taxon>
    </lineage>
</organism>
<sequence>MGWSEMSYIVRVFDYREPVASTYLAPAMKAASEISDAYFVRHWKQGPHWRIVLPDTPMRSIQAFTANLREHLELVRVTGERDEYRLSASNFSEDHQARLAELESDQGPFLPLMSDAHVDMIRAPERTEMVGGSAGAKALERFYVETTRSGLGVLEHLDHPAELRQFAFDLMIATVHAFSGVGLARGFVSFRSHSEAFLNWWPEGKGLREKWDRMSRKAAETLDERAHQIVTQLDCGEALSPLVESWLSSSSGTFQDSAYQISAGRLSIDPPWSTASRNDAPFAVSASPFHAAEQTGTTLNIIWFSQYRLLLNYSYLQLTRLGIKPGERFLLCHLAADCAERLFEVTASSKLLPGPGENASVSRAIERFRTVYEL</sequence>
<dbReference type="EMBL" id="CP028130">
    <property type="protein sequence ID" value="AZZ54558.1"/>
    <property type="molecule type" value="Genomic_DNA"/>
</dbReference>
<reference evidence="2 3" key="1">
    <citation type="submission" date="2018-03" db="EMBL/GenBank/DDBJ databases">
        <title>Bacteriophage NCPPB3778 and a type I-E CRISPR drive the evolution of the US Biological Select Agent, Rathayibacter toxicus.</title>
        <authorList>
            <person name="Davis E.W.II."/>
            <person name="Tabima J.F."/>
            <person name="Weisberg A.J."/>
            <person name="Dantas Lopes L."/>
            <person name="Wiseman M.S."/>
            <person name="Wiseman M.S."/>
            <person name="Pupko T."/>
            <person name="Belcher M.S."/>
            <person name="Sechler A.J."/>
            <person name="Tancos M.A."/>
            <person name="Schroeder B.K."/>
            <person name="Murray T.D."/>
            <person name="Luster D.G."/>
            <person name="Schneider W.L."/>
            <person name="Rogers E."/>
            <person name="Andreote F.D."/>
            <person name="Grunwald N.J."/>
            <person name="Putnam M.L."/>
            <person name="Chang J.H."/>
        </authorList>
    </citation>
    <scope>NUCLEOTIDE SEQUENCE [LARGE SCALE GENOMIC DNA]</scope>
    <source>
        <strain evidence="2 3">NCCPB 2253</strain>
    </source>
</reference>
<evidence type="ECO:0000259" key="1">
    <source>
        <dbReference type="Pfam" id="PF14028"/>
    </source>
</evidence>
<evidence type="ECO:0000313" key="3">
    <source>
        <dbReference type="Proteomes" id="UP000283946"/>
    </source>
</evidence>